<reference evidence="4 5" key="1">
    <citation type="submission" date="2024-05" db="EMBL/GenBank/DDBJ databases">
        <title>Genome sequencing and assembly of Indian major carp, Cirrhinus mrigala (Hamilton, 1822).</title>
        <authorList>
            <person name="Mohindra V."/>
            <person name="Chowdhury L.M."/>
            <person name="Lal K."/>
            <person name="Jena J.K."/>
        </authorList>
    </citation>
    <scope>NUCLEOTIDE SEQUENCE [LARGE SCALE GENOMIC DNA]</scope>
    <source>
        <strain evidence="4">CM1030</strain>
        <tissue evidence="4">Blood</tissue>
    </source>
</reference>
<dbReference type="EMBL" id="JAMKFB020000004">
    <property type="protein sequence ID" value="KAL0196094.1"/>
    <property type="molecule type" value="Genomic_DNA"/>
</dbReference>
<evidence type="ECO:0000259" key="3">
    <source>
        <dbReference type="PROSITE" id="PS51004"/>
    </source>
</evidence>
<proteinExistence type="predicted"/>
<accession>A0ABD0RC31</accession>
<feature type="non-terminal residue" evidence="4">
    <location>
        <position position="1"/>
    </location>
</feature>
<protein>
    <recommendedName>
        <fullName evidence="3">Sema domain-containing protein</fullName>
    </recommendedName>
</protein>
<dbReference type="InterPro" id="IPR015943">
    <property type="entry name" value="WD40/YVTN_repeat-like_dom_sf"/>
</dbReference>
<dbReference type="InterPro" id="IPR001627">
    <property type="entry name" value="Semap_dom"/>
</dbReference>
<feature type="domain" description="Sema" evidence="3">
    <location>
        <begin position="1"/>
        <end position="55"/>
    </location>
</feature>
<dbReference type="Gene3D" id="2.130.10.10">
    <property type="entry name" value="YVTN repeat-like/Quinoprotein amine dehydrogenase"/>
    <property type="match status" value="1"/>
</dbReference>
<feature type="non-terminal residue" evidence="4">
    <location>
        <position position="55"/>
    </location>
</feature>
<evidence type="ECO:0000256" key="2">
    <source>
        <dbReference type="PROSITE-ProRule" id="PRU00352"/>
    </source>
</evidence>
<keyword evidence="1" id="KW-0325">Glycoprotein</keyword>
<gene>
    <name evidence="4" type="ORF">M9458_009666</name>
</gene>
<name>A0ABD0RC31_CIRMR</name>
<dbReference type="PROSITE" id="PS51004">
    <property type="entry name" value="SEMA"/>
    <property type="match status" value="1"/>
</dbReference>
<evidence type="ECO:0000256" key="1">
    <source>
        <dbReference type="ARBA" id="ARBA00023180"/>
    </source>
</evidence>
<comment type="caution">
    <text evidence="2">Lacks conserved residue(s) required for the propagation of feature annotation.</text>
</comment>
<organism evidence="4 5">
    <name type="scientific">Cirrhinus mrigala</name>
    <name type="common">Mrigala</name>
    <dbReference type="NCBI Taxonomy" id="683832"/>
    <lineage>
        <taxon>Eukaryota</taxon>
        <taxon>Metazoa</taxon>
        <taxon>Chordata</taxon>
        <taxon>Craniata</taxon>
        <taxon>Vertebrata</taxon>
        <taxon>Euteleostomi</taxon>
        <taxon>Actinopterygii</taxon>
        <taxon>Neopterygii</taxon>
        <taxon>Teleostei</taxon>
        <taxon>Ostariophysi</taxon>
        <taxon>Cypriniformes</taxon>
        <taxon>Cyprinidae</taxon>
        <taxon>Labeoninae</taxon>
        <taxon>Labeonini</taxon>
        <taxon>Cirrhinus</taxon>
    </lineage>
</organism>
<keyword evidence="5" id="KW-1185">Reference proteome</keyword>
<comment type="caution">
    <text evidence="4">The sequence shown here is derived from an EMBL/GenBank/DDBJ whole genome shotgun (WGS) entry which is preliminary data.</text>
</comment>
<dbReference type="InterPro" id="IPR036352">
    <property type="entry name" value="Semap_dom_sf"/>
</dbReference>
<sequence>KDTVKGYTCGEDKPEYALTVKPIFTRNDMLTAVAVAVENEHTVAFLGTSGADVLK</sequence>
<dbReference type="GO" id="GO:0007399">
    <property type="term" value="P:nervous system development"/>
    <property type="evidence" value="ECO:0007669"/>
    <property type="project" value="UniProtKB-ARBA"/>
</dbReference>
<dbReference type="AlphaFoldDB" id="A0ABD0RC31"/>
<dbReference type="SUPFAM" id="SSF101912">
    <property type="entry name" value="Sema domain"/>
    <property type="match status" value="1"/>
</dbReference>
<dbReference type="Proteomes" id="UP001529510">
    <property type="component" value="Unassembled WGS sequence"/>
</dbReference>
<evidence type="ECO:0000313" key="4">
    <source>
        <dbReference type="EMBL" id="KAL0196094.1"/>
    </source>
</evidence>
<evidence type="ECO:0000313" key="5">
    <source>
        <dbReference type="Proteomes" id="UP001529510"/>
    </source>
</evidence>